<proteinExistence type="predicted"/>
<evidence type="ECO:0000256" key="1">
    <source>
        <dbReference type="SAM" id="MobiDB-lite"/>
    </source>
</evidence>
<organism evidence="2">
    <name type="scientific">Aspergillus niger</name>
    <dbReference type="NCBI Taxonomy" id="5061"/>
    <lineage>
        <taxon>Eukaryota</taxon>
        <taxon>Fungi</taxon>
        <taxon>Dikarya</taxon>
        <taxon>Ascomycota</taxon>
        <taxon>Pezizomycotina</taxon>
        <taxon>Eurotiomycetes</taxon>
        <taxon>Eurotiomycetidae</taxon>
        <taxon>Eurotiales</taxon>
        <taxon>Aspergillaceae</taxon>
        <taxon>Aspergillus</taxon>
        <taxon>Aspergillus subgen. Circumdati</taxon>
    </lineage>
</organism>
<dbReference type="RefSeq" id="XP_059603500.1">
    <property type="nucleotide sequence ID" value="XM_059746617.1"/>
</dbReference>
<sequence length="99" mass="11199">MPMPGIKCPQCLSEGTDVWVIPGKNCHKCGTASPRNRFNSVREQDNPTPEDGKKRTGNSSLPSRKKFELPPAVIHIARLPVVFMMKRGRRQIGWEENEK</sequence>
<reference evidence="2" key="2">
    <citation type="submission" date="2025-08" db="UniProtKB">
        <authorList>
            <consortium name="RefSeq"/>
        </authorList>
    </citation>
    <scope>IDENTIFICATION</scope>
</reference>
<evidence type="ECO:0000313" key="2">
    <source>
        <dbReference type="RefSeq" id="XP_059603500.1"/>
    </source>
</evidence>
<dbReference type="GeneID" id="84590469"/>
<protein>
    <submittedName>
        <fullName evidence="2">Uncharacterized protein</fullName>
    </submittedName>
</protein>
<name>A0AAJ8E133_ASPNG</name>
<accession>A0AAJ8E133</accession>
<gene>
    <name evidence="2" type="ORF">An02g11240</name>
</gene>
<dbReference type="AlphaFoldDB" id="A0AAJ8E133"/>
<feature type="region of interest" description="Disordered" evidence="1">
    <location>
        <begin position="31"/>
        <end position="67"/>
    </location>
</feature>
<feature type="compositionally biased region" description="Basic and acidic residues" evidence="1">
    <location>
        <begin position="40"/>
        <end position="54"/>
    </location>
</feature>
<dbReference type="KEGG" id="ang:An02g11240"/>
<dbReference type="VEuPathDB" id="FungiDB:An02g11240"/>
<reference evidence="2" key="1">
    <citation type="submission" date="2025-02" db="EMBL/GenBank/DDBJ databases">
        <authorList>
            <consortium name="NCBI Genome Project"/>
        </authorList>
    </citation>
    <scope>NUCLEOTIDE SEQUENCE</scope>
</reference>